<feature type="transmembrane region" description="Helical" evidence="1">
    <location>
        <begin position="151"/>
        <end position="169"/>
    </location>
</feature>
<feature type="transmembrane region" description="Helical" evidence="1">
    <location>
        <begin position="119"/>
        <end position="139"/>
    </location>
</feature>
<evidence type="ECO:0000313" key="3">
    <source>
        <dbReference type="Proteomes" id="UP000182152"/>
    </source>
</evidence>
<proteinExistence type="predicted"/>
<name>A0A1L8WKZ6_9ENTE</name>
<dbReference type="Pfam" id="PF19528">
    <property type="entry name" value="DUF6056"/>
    <property type="match status" value="1"/>
</dbReference>
<feature type="transmembrane region" description="Helical" evidence="1">
    <location>
        <begin position="228"/>
        <end position="244"/>
    </location>
</feature>
<protein>
    <submittedName>
        <fullName evidence="2">Uncharacterized protein</fullName>
    </submittedName>
</protein>
<accession>A0A1L8WKZ6</accession>
<reference evidence="2 3" key="1">
    <citation type="submission" date="2014-12" db="EMBL/GenBank/DDBJ databases">
        <title>Draft genome sequences of 29 type strains of Enterococci.</title>
        <authorList>
            <person name="Zhong Z."/>
            <person name="Sun Z."/>
            <person name="Liu W."/>
            <person name="Zhang W."/>
            <person name="Zhang H."/>
        </authorList>
    </citation>
    <scope>NUCLEOTIDE SEQUENCE [LARGE SCALE GENOMIC DNA]</scope>
    <source>
        <strain evidence="2 3">DSM 15687</strain>
    </source>
</reference>
<dbReference type="STRING" id="150033.RV14_GL000222"/>
<keyword evidence="3" id="KW-1185">Reference proteome</keyword>
<dbReference type="AlphaFoldDB" id="A0A1L8WKZ6"/>
<feature type="transmembrane region" description="Helical" evidence="1">
    <location>
        <begin position="251"/>
        <end position="270"/>
    </location>
</feature>
<dbReference type="InterPro" id="IPR045691">
    <property type="entry name" value="DUF6056"/>
</dbReference>
<dbReference type="EMBL" id="JXLB01000010">
    <property type="protein sequence ID" value="OJG81695.1"/>
    <property type="molecule type" value="Genomic_DNA"/>
</dbReference>
<evidence type="ECO:0000256" key="1">
    <source>
        <dbReference type="SAM" id="Phobius"/>
    </source>
</evidence>
<dbReference type="Proteomes" id="UP000182152">
    <property type="component" value="Unassembled WGS sequence"/>
</dbReference>
<keyword evidence="1" id="KW-1133">Transmembrane helix</keyword>
<keyword evidence="1" id="KW-0472">Membrane</keyword>
<sequence>MKFYVRGTLLEGKLCNKWYDFLCPHVFYIDFLKKEVGVIVSLLKENNRNKKFLIILATYLIMVGLNFLTPLIADDIEYMYKTTDFSTILHDEYRQYMTWTGRSIVHIIARLFLLMPKTVFNFVNPLVYVLLTLLIYKITTKDQVVFNTFKYFLINLFIWLFVPTFGQTILWETGAANYLWGGIIVVSFLFIYHRYYNNNQELSFNRVTCNIIIAILGILAGWCNENTSGGMLLIVLGYIYLCHRRRQPLKLWMFSGLIGGMLGLFMMVTAPGNAHRALFFERSQWSIPHKLYSGIFTITKTLYENSLSLFILIAVLITLGIIFKYHQERLMLSYIYLFAGFATLYVLSLSPTGLGWGRSFFGGVLFIIIAMALLWPDKMSYSPVRICYSLISAILIPHFLFTFALGVNDIVLSYRNINQQYNYVRDQKKQGFLNPVMANFTAYHTTSYSAYSGGLSQISTDITTQVNRANAKYFGLETIHAVSDSAWREIYQQGDSNLINIWEVSTYIEKLKKSSHMIVISGAGNKQQMNQVLAEEIKKLFPSFSPNYLAPYWNLSGIRVAGKEEQFLQAKNYNSLTKEVKGKVISISSSFTPYEEQQFAKINVAGINAARKTTGVNIAVVSKEGKLLDAVNMHIDNNKIILSR</sequence>
<keyword evidence="1" id="KW-0812">Transmembrane</keyword>
<gene>
    <name evidence="2" type="ORF">RV14_GL000222</name>
</gene>
<feature type="transmembrane region" description="Helical" evidence="1">
    <location>
        <begin position="175"/>
        <end position="192"/>
    </location>
</feature>
<feature type="transmembrane region" description="Helical" evidence="1">
    <location>
        <begin position="387"/>
        <end position="407"/>
    </location>
</feature>
<evidence type="ECO:0000313" key="2">
    <source>
        <dbReference type="EMBL" id="OJG81695.1"/>
    </source>
</evidence>
<comment type="caution">
    <text evidence="2">The sequence shown here is derived from an EMBL/GenBank/DDBJ whole genome shotgun (WGS) entry which is preliminary data.</text>
</comment>
<feature type="transmembrane region" description="Helical" evidence="1">
    <location>
        <begin position="356"/>
        <end position="375"/>
    </location>
</feature>
<feature type="transmembrane region" description="Helical" evidence="1">
    <location>
        <begin position="306"/>
        <end position="323"/>
    </location>
</feature>
<feature type="transmembrane region" description="Helical" evidence="1">
    <location>
        <begin position="330"/>
        <end position="350"/>
    </location>
</feature>
<feature type="transmembrane region" description="Helical" evidence="1">
    <location>
        <begin position="52"/>
        <end position="73"/>
    </location>
</feature>
<organism evidence="2 3">
    <name type="scientific">Enterococcus ratti</name>
    <dbReference type="NCBI Taxonomy" id="150033"/>
    <lineage>
        <taxon>Bacteria</taxon>
        <taxon>Bacillati</taxon>
        <taxon>Bacillota</taxon>
        <taxon>Bacilli</taxon>
        <taxon>Lactobacillales</taxon>
        <taxon>Enterococcaceae</taxon>
        <taxon>Enterococcus</taxon>
    </lineage>
</organism>
<feature type="transmembrane region" description="Helical" evidence="1">
    <location>
        <begin position="204"/>
        <end position="222"/>
    </location>
</feature>